<evidence type="ECO:0000313" key="9">
    <source>
        <dbReference type="Proteomes" id="UP000195772"/>
    </source>
</evidence>
<proteinExistence type="inferred from homology"/>
<dbReference type="GO" id="GO:0004565">
    <property type="term" value="F:beta-galactosidase activity"/>
    <property type="evidence" value="ECO:0007669"/>
    <property type="project" value="UniProtKB-EC"/>
</dbReference>
<organism evidence="8 9">
    <name type="scientific">Alistipes onderdonkii</name>
    <dbReference type="NCBI Taxonomy" id="328813"/>
    <lineage>
        <taxon>Bacteria</taxon>
        <taxon>Pseudomonadati</taxon>
        <taxon>Bacteroidota</taxon>
        <taxon>Bacteroidia</taxon>
        <taxon>Bacteroidales</taxon>
        <taxon>Rikenellaceae</taxon>
        <taxon>Alistipes</taxon>
    </lineage>
</organism>
<comment type="catalytic activity">
    <reaction evidence="1">
        <text>Hydrolysis of terminal non-reducing beta-D-galactose residues in beta-D-galactosides.</text>
        <dbReference type="EC" id="3.2.1.23"/>
    </reaction>
</comment>
<dbReference type="SUPFAM" id="SSF49303">
    <property type="entry name" value="beta-Galactosidase/glucuronidase domain"/>
    <property type="match status" value="1"/>
</dbReference>
<keyword evidence="5" id="KW-0326">Glycosidase</keyword>
<dbReference type="SUPFAM" id="SSF51445">
    <property type="entry name" value="(Trans)glycosidases"/>
    <property type="match status" value="1"/>
</dbReference>
<dbReference type="OrthoDB" id="1002534at2"/>
<dbReference type="EMBL" id="NFHB01000003">
    <property type="protein sequence ID" value="OUN04073.1"/>
    <property type="molecule type" value="Genomic_DNA"/>
</dbReference>
<dbReference type="PANTHER" id="PTHR46323">
    <property type="entry name" value="BETA-GALACTOSIDASE"/>
    <property type="match status" value="1"/>
</dbReference>
<keyword evidence="4" id="KW-0378">Hydrolase</keyword>
<evidence type="ECO:0000256" key="1">
    <source>
        <dbReference type="ARBA" id="ARBA00001412"/>
    </source>
</evidence>
<accession>A0A1Y3QWN2</accession>
<dbReference type="PANTHER" id="PTHR46323:SF2">
    <property type="entry name" value="BETA-GALACTOSIDASE"/>
    <property type="match status" value="1"/>
</dbReference>
<evidence type="ECO:0000313" key="8">
    <source>
        <dbReference type="EMBL" id="OUN04073.1"/>
    </source>
</evidence>
<keyword evidence="6" id="KW-0732">Signal</keyword>
<dbReference type="InterPro" id="IPR017853">
    <property type="entry name" value="GH"/>
</dbReference>
<dbReference type="Proteomes" id="UP000195772">
    <property type="component" value="Unassembled WGS sequence"/>
</dbReference>
<comment type="similarity">
    <text evidence="2">Belongs to the glycosyl hydrolase 2 family.</text>
</comment>
<comment type="caution">
    <text evidence="8">The sequence shown here is derived from an EMBL/GenBank/DDBJ whole genome shotgun (WGS) entry which is preliminary data.</text>
</comment>
<evidence type="ECO:0000256" key="4">
    <source>
        <dbReference type="ARBA" id="ARBA00022801"/>
    </source>
</evidence>
<feature type="signal peptide" evidence="6">
    <location>
        <begin position="1"/>
        <end position="17"/>
    </location>
</feature>
<dbReference type="InterPro" id="IPR050347">
    <property type="entry name" value="Bact_Beta-galactosidase"/>
</dbReference>
<sequence length="434" mass="48238">MRSILSIIALFSCCTLAAQEYIPTYGREPMRGELLVYPTAREAAEADGSDNKYFTRLTEWTQKGNSFTTDFTVPFAWANRQVLLRIGWASADYEIRINGGTVAYNSDCNAPAEFNLTRHAKEGRNTLEVILSSPSKVARLESWKNDAAPAIGEAWVMSQPTLRVRDILTKTWRSTEEGDNVMAEVGLVVKSEALNPRTSRVHYELLSPAGKTSATGYKDIKLNMRGEDTLRFLARIPDSLLWSPEKTTRFTLRVKTQHEGRYMEYIEVPLGFRTVEVQNGQLAVNGTPVTLRTREVPAHASADEIAALRGQGYNTLKLLPGPVSPTLYGTCDTLGMYVIVQAPIDTRSSGESRRIGGNPSNAPEWQGAYVERTADSYHASKRHPSVIAFSLATQSSNGINLYESYLDMKKSGDSRPFIYPDAAGEWNSDKLDMQ</sequence>
<dbReference type="GO" id="GO:0009341">
    <property type="term" value="C:beta-galactosidase complex"/>
    <property type="evidence" value="ECO:0007669"/>
    <property type="project" value="TreeGrafter"/>
</dbReference>
<dbReference type="RefSeq" id="WP_087401899.1">
    <property type="nucleotide sequence ID" value="NZ_NFHB01000003.1"/>
</dbReference>
<dbReference type="AlphaFoldDB" id="A0A1Y3QWN2"/>
<dbReference type="EC" id="3.2.1.23" evidence="3"/>
<dbReference type="SUPFAM" id="SSF49785">
    <property type="entry name" value="Galactose-binding domain-like"/>
    <property type="match status" value="1"/>
</dbReference>
<protein>
    <recommendedName>
        <fullName evidence="3">beta-galactosidase</fullName>
        <ecNumber evidence="3">3.2.1.23</ecNumber>
    </recommendedName>
</protein>
<evidence type="ECO:0000256" key="2">
    <source>
        <dbReference type="ARBA" id="ARBA00007401"/>
    </source>
</evidence>
<gene>
    <name evidence="8" type="ORF">B5G41_06345</name>
</gene>
<evidence type="ECO:0000256" key="6">
    <source>
        <dbReference type="SAM" id="SignalP"/>
    </source>
</evidence>
<dbReference type="Gene3D" id="3.20.20.80">
    <property type="entry name" value="Glycosidases"/>
    <property type="match status" value="1"/>
</dbReference>
<feature type="domain" description="Glycoside hydrolase family 2 catalytic" evidence="7">
    <location>
        <begin position="297"/>
        <end position="422"/>
    </location>
</feature>
<dbReference type="GO" id="GO:0005990">
    <property type="term" value="P:lactose catabolic process"/>
    <property type="evidence" value="ECO:0007669"/>
    <property type="project" value="TreeGrafter"/>
</dbReference>
<feature type="chain" id="PRO_5012079251" description="beta-galactosidase" evidence="6">
    <location>
        <begin position="18"/>
        <end position="434"/>
    </location>
</feature>
<dbReference type="InterPro" id="IPR008979">
    <property type="entry name" value="Galactose-bd-like_sf"/>
</dbReference>
<dbReference type="Pfam" id="PF02836">
    <property type="entry name" value="Glyco_hydro_2_C"/>
    <property type="match status" value="1"/>
</dbReference>
<dbReference type="eggNOG" id="COG3250">
    <property type="taxonomic scope" value="Bacteria"/>
</dbReference>
<dbReference type="Gene3D" id="2.60.40.10">
    <property type="entry name" value="Immunoglobulins"/>
    <property type="match status" value="1"/>
</dbReference>
<dbReference type="InterPro" id="IPR036156">
    <property type="entry name" value="Beta-gal/glucu_dom_sf"/>
</dbReference>
<evidence type="ECO:0000259" key="7">
    <source>
        <dbReference type="Pfam" id="PF02836"/>
    </source>
</evidence>
<evidence type="ECO:0000256" key="5">
    <source>
        <dbReference type="ARBA" id="ARBA00023295"/>
    </source>
</evidence>
<dbReference type="InterPro" id="IPR013783">
    <property type="entry name" value="Ig-like_fold"/>
</dbReference>
<dbReference type="Gene3D" id="2.60.120.260">
    <property type="entry name" value="Galactose-binding domain-like"/>
    <property type="match status" value="1"/>
</dbReference>
<evidence type="ECO:0000256" key="3">
    <source>
        <dbReference type="ARBA" id="ARBA00012756"/>
    </source>
</evidence>
<dbReference type="InterPro" id="IPR006103">
    <property type="entry name" value="Glyco_hydro_2_cat"/>
</dbReference>
<reference evidence="9" key="1">
    <citation type="submission" date="2017-04" db="EMBL/GenBank/DDBJ databases">
        <title>Function of individual gut microbiota members based on whole genome sequencing of pure cultures obtained from chicken caecum.</title>
        <authorList>
            <person name="Medvecky M."/>
            <person name="Cejkova D."/>
            <person name="Polansky O."/>
            <person name="Karasova D."/>
            <person name="Kubasova T."/>
            <person name="Cizek A."/>
            <person name="Rychlik I."/>
        </authorList>
    </citation>
    <scope>NUCLEOTIDE SEQUENCE [LARGE SCALE GENOMIC DNA]</scope>
    <source>
        <strain evidence="9">An90</strain>
    </source>
</reference>
<name>A0A1Y3QWN2_9BACT</name>